<keyword evidence="1" id="KW-0812">Transmembrane</keyword>
<sequence>MINKEVIRQNIGLILSLGAIALIRPIMKITGIIHWFGSERFGSIFMTILISLIWLIIVVMKNCQHPVQILVFAGISYAVFATILSAILSPILHGQLQGPITNPLALISIIVTNSIWGLLIGVLAMPFIKKKTLTEM</sequence>
<feature type="transmembrane region" description="Helical" evidence="1">
    <location>
        <begin position="67"/>
        <end position="92"/>
    </location>
</feature>
<feature type="transmembrane region" description="Helical" evidence="1">
    <location>
        <begin position="41"/>
        <end position="60"/>
    </location>
</feature>
<accession>A0A6B3TQ54</accession>
<dbReference type="Proteomes" id="UP000481621">
    <property type="component" value="Unassembled WGS sequence"/>
</dbReference>
<dbReference type="RefSeq" id="WP_163251244.1">
    <property type="nucleotide sequence ID" value="NZ_JAAIUV010000009.1"/>
</dbReference>
<name>A0A6B3TQ54_9BACI</name>
<reference evidence="2" key="1">
    <citation type="submission" date="2020-02" db="EMBL/GenBank/DDBJ databases">
        <title>Bacillus sedimentmangrovi sp. nov., isolated from sediment of the mangrove ecosystem.</title>
        <authorList>
            <person name="Liu G."/>
        </authorList>
    </citation>
    <scope>NUCLEOTIDE SEQUENCE [LARGE SCALE GENOMIC DNA]</scope>
    <source>
        <strain evidence="2">SgZ-7</strain>
    </source>
</reference>
<organism evidence="2 3">
    <name type="scientific">Neobacillus thermocopriae</name>
    <dbReference type="NCBI Taxonomy" id="1215031"/>
    <lineage>
        <taxon>Bacteria</taxon>
        <taxon>Bacillati</taxon>
        <taxon>Bacillota</taxon>
        <taxon>Bacilli</taxon>
        <taxon>Bacillales</taxon>
        <taxon>Bacillaceae</taxon>
        <taxon>Neobacillus</taxon>
    </lineage>
</organism>
<keyword evidence="3" id="KW-1185">Reference proteome</keyword>
<proteinExistence type="predicted"/>
<feature type="transmembrane region" description="Helical" evidence="1">
    <location>
        <begin position="104"/>
        <end position="128"/>
    </location>
</feature>
<comment type="caution">
    <text evidence="2">The sequence shown here is derived from an EMBL/GenBank/DDBJ whole genome shotgun (WGS) entry which is preliminary data.</text>
</comment>
<protein>
    <submittedName>
        <fullName evidence="2">Uncharacterized protein</fullName>
    </submittedName>
</protein>
<dbReference type="AlphaFoldDB" id="A0A6B3TQ54"/>
<evidence type="ECO:0000256" key="1">
    <source>
        <dbReference type="SAM" id="Phobius"/>
    </source>
</evidence>
<evidence type="ECO:0000313" key="3">
    <source>
        <dbReference type="Proteomes" id="UP000481621"/>
    </source>
</evidence>
<keyword evidence="1" id="KW-0472">Membrane</keyword>
<keyword evidence="1" id="KW-1133">Transmembrane helix</keyword>
<evidence type="ECO:0000313" key="2">
    <source>
        <dbReference type="EMBL" id="NEX78728.1"/>
    </source>
</evidence>
<feature type="transmembrane region" description="Helical" evidence="1">
    <location>
        <begin position="12"/>
        <end position="35"/>
    </location>
</feature>
<gene>
    <name evidence="2" type="ORF">G4Z05_07505</name>
</gene>
<dbReference type="EMBL" id="JAAIUV010000009">
    <property type="protein sequence ID" value="NEX78728.1"/>
    <property type="molecule type" value="Genomic_DNA"/>
</dbReference>